<dbReference type="Gene3D" id="3.40.50.720">
    <property type="entry name" value="NAD(P)-binding Rossmann-like Domain"/>
    <property type="match status" value="1"/>
</dbReference>
<dbReference type="PANTHER" id="PTHR24321:SF8">
    <property type="entry name" value="ESTRADIOL 17-BETA-DEHYDROGENASE 8-RELATED"/>
    <property type="match status" value="1"/>
</dbReference>
<accession>A0ABW4FP92</accession>
<gene>
    <name evidence="3" type="ORF">ACFSCY_18575</name>
</gene>
<dbReference type="CDD" id="cd05233">
    <property type="entry name" value="SDR_c"/>
    <property type="match status" value="1"/>
</dbReference>
<comment type="similarity">
    <text evidence="1">Belongs to the short-chain dehydrogenases/reductases (SDR) family.</text>
</comment>
<reference evidence="4" key="1">
    <citation type="journal article" date="2019" name="Int. J. Syst. Evol. Microbiol.">
        <title>The Global Catalogue of Microorganisms (GCM) 10K type strain sequencing project: providing services to taxonomists for standard genome sequencing and annotation.</title>
        <authorList>
            <consortium name="The Broad Institute Genomics Platform"/>
            <consortium name="The Broad Institute Genome Sequencing Center for Infectious Disease"/>
            <person name="Wu L."/>
            <person name="Ma J."/>
        </authorList>
    </citation>
    <scope>NUCLEOTIDE SEQUENCE [LARGE SCALE GENOMIC DNA]</scope>
    <source>
        <strain evidence="4">JCM 12165</strain>
    </source>
</reference>
<dbReference type="InterPro" id="IPR002347">
    <property type="entry name" value="SDR_fam"/>
</dbReference>
<evidence type="ECO:0000313" key="4">
    <source>
        <dbReference type="Proteomes" id="UP001597145"/>
    </source>
</evidence>
<dbReference type="RefSeq" id="WP_343978946.1">
    <property type="nucleotide sequence ID" value="NZ_BAAAJG010000010.1"/>
</dbReference>
<name>A0ABW4FP92_9PSEU</name>
<dbReference type="Proteomes" id="UP001597145">
    <property type="component" value="Unassembled WGS sequence"/>
</dbReference>
<dbReference type="SUPFAM" id="SSF51735">
    <property type="entry name" value="NAD(P)-binding Rossmann-fold domains"/>
    <property type="match status" value="1"/>
</dbReference>
<keyword evidence="4" id="KW-1185">Reference proteome</keyword>
<dbReference type="PANTHER" id="PTHR24321">
    <property type="entry name" value="DEHYDROGENASES, SHORT CHAIN"/>
    <property type="match status" value="1"/>
</dbReference>
<dbReference type="InterPro" id="IPR020904">
    <property type="entry name" value="Sc_DH/Rdtase_CS"/>
</dbReference>
<protein>
    <submittedName>
        <fullName evidence="3">SDR family NAD(P)-dependent oxidoreductase</fullName>
        <ecNumber evidence="3">1.1.1.-</ecNumber>
    </submittedName>
</protein>
<dbReference type="PRINTS" id="PR00081">
    <property type="entry name" value="GDHRDH"/>
</dbReference>
<dbReference type="InterPro" id="IPR036291">
    <property type="entry name" value="NAD(P)-bd_dom_sf"/>
</dbReference>
<evidence type="ECO:0000256" key="1">
    <source>
        <dbReference type="ARBA" id="ARBA00006484"/>
    </source>
</evidence>
<evidence type="ECO:0000313" key="3">
    <source>
        <dbReference type="EMBL" id="MFD1531446.1"/>
    </source>
</evidence>
<dbReference type="EMBL" id="JBHUCP010000012">
    <property type="protein sequence ID" value="MFD1531446.1"/>
    <property type="molecule type" value="Genomic_DNA"/>
</dbReference>
<dbReference type="GO" id="GO:0016491">
    <property type="term" value="F:oxidoreductase activity"/>
    <property type="evidence" value="ECO:0007669"/>
    <property type="project" value="UniProtKB-KW"/>
</dbReference>
<evidence type="ECO:0000256" key="2">
    <source>
        <dbReference type="ARBA" id="ARBA00023002"/>
    </source>
</evidence>
<dbReference type="PROSITE" id="PS00061">
    <property type="entry name" value="ADH_SHORT"/>
    <property type="match status" value="1"/>
</dbReference>
<dbReference type="Pfam" id="PF13561">
    <property type="entry name" value="adh_short_C2"/>
    <property type="match status" value="1"/>
</dbReference>
<comment type="caution">
    <text evidence="3">The sequence shown here is derived from an EMBL/GenBank/DDBJ whole genome shotgun (WGS) entry which is preliminary data.</text>
</comment>
<proteinExistence type="inferred from homology"/>
<sequence>MAGRVDGRVALVTGGGSGIGAASARALAAAGAAVAVTDLDEESARDVAERIGKDGGRAVAYRLDVSSEPDWVRTVAAVGEELGPITVLHSNAALTSPEAYAADLGVVDLDVELFDRVIAVNLRGGVLACKHVVPGMLAAGGGSIVLTSSVKGLTGSAHRTAYSISKGGLDSLARVVATGYGKGGVRCNAIAPGIVATDAIASIPAAQRSALELAHLTPSLGRAEDVANAVVFLASDDAAFITGQVVCVDGGLAAHVAALSPAGSRGEG</sequence>
<organism evidence="3 4">
    <name type="scientific">Pseudonocardia aurantiaca</name>
    <dbReference type="NCBI Taxonomy" id="75290"/>
    <lineage>
        <taxon>Bacteria</taxon>
        <taxon>Bacillati</taxon>
        <taxon>Actinomycetota</taxon>
        <taxon>Actinomycetes</taxon>
        <taxon>Pseudonocardiales</taxon>
        <taxon>Pseudonocardiaceae</taxon>
        <taxon>Pseudonocardia</taxon>
    </lineage>
</organism>
<dbReference type="EC" id="1.1.1.-" evidence="3"/>
<keyword evidence="2 3" id="KW-0560">Oxidoreductase</keyword>